<feature type="compositionally biased region" description="Polar residues" evidence="3">
    <location>
        <begin position="478"/>
        <end position="491"/>
    </location>
</feature>
<keyword evidence="2" id="KW-0378">Hydrolase</keyword>
<dbReference type="PANTHER" id="PTHR11081">
    <property type="entry name" value="FLAP ENDONUCLEASE FAMILY MEMBER"/>
    <property type="match status" value="1"/>
</dbReference>
<evidence type="ECO:0000259" key="5">
    <source>
        <dbReference type="SMART" id="SM00485"/>
    </source>
</evidence>
<organism evidence="6 7">
    <name type="scientific">Drechslerella dactyloides</name>
    <name type="common">Nematode-trapping fungus</name>
    <name type="synonym">Arthrobotrys dactyloides</name>
    <dbReference type="NCBI Taxonomy" id="74499"/>
    <lineage>
        <taxon>Eukaryota</taxon>
        <taxon>Fungi</taxon>
        <taxon>Dikarya</taxon>
        <taxon>Ascomycota</taxon>
        <taxon>Pezizomycotina</taxon>
        <taxon>Orbiliomycetes</taxon>
        <taxon>Orbiliales</taxon>
        <taxon>Orbiliaceae</taxon>
        <taxon>Drechslerella</taxon>
    </lineage>
</organism>
<dbReference type="GO" id="GO:0017108">
    <property type="term" value="F:5'-flap endonuclease activity"/>
    <property type="evidence" value="ECO:0007669"/>
    <property type="project" value="TreeGrafter"/>
</dbReference>
<dbReference type="InterPro" id="IPR041177">
    <property type="entry name" value="GEN1_C"/>
</dbReference>
<dbReference type="Gene3D" id="3.40.50.1010">
    <property type="entry name" value="5'-nuclease"/>
    <property type="match status" value="2"/>
</dbReference>
<dbReference type="SUPFAM" id="SSF88723">
    <property type="entry name" value="PIN domain-like"/>
    <property type="match status" value="1"/>
</dbReference>
<dbReference type="PANTHER" id="PTHR11081:SF75">
    <property type="entry name" value="ENDONUCLEASE, PUTATIVE (AFU_ORTHOLOGUE AFUA_3G13260)-RELATED"/>
    <property type="match status" value="1"/>
</dbReference>
<dbReference type="Pfam" id="PF00867">
    <property type="entry name" value="XPG_I"/>
    <property type="match status" value="1"/>
</dbReference>
<evidence type="ECO:0000259" key="4">
    <source>
        <dbReference type="SMART" id="SM00484"/>
    </source>
</evidence>
<proteinExistence type="predicted"/>
<keyword evidence="6" id="KW-0255">Endonuclease</keyword>
<dbReference type="Pfam" id="PF00752">
    <property type="entry name" value="XPG_N"/>
    <property type="match status" value="1"/>
</dbReference>
<evidence type="ECO:0000313" key="7">
    <source>
        <dbReference type="Proteomes" id="UP001221413"/>
    </source>
</evidence>
<evidence type="ECO:0000256" key="2">
    <source>
        <dbReference type="ARBA" id="ARBA00022801"/>
    </source>
</evidence>
<dbReference type="SMART" id="SM00485">
    <property type="entry name" value="XPGN"/>
    <property type="match status" value="1"/>
</dbReference>
<dbReference type="SUPFAM" id="SSF47807">
    <property type="entry name" value="5' to 3' exonuclease, C-terminal subdomain"/>
    <property type="match status" value="1"/>
</dbReference>
<reference evidence="6" key="1">
    <citation type="submission" date="2023-01" db="EMBL/GenBank/DDBJ databases">
        <title>The chitinases involved in constricting ring structure development in the nematode-trapping fungus Drechslerella dactyloides.</title>
        <authorList>
            <person name="Wang R."/>
            <person name="Zhang L."/>
            <person name="Tang P."/>
            <person name="Li S."/>
            <person name="Liang L."/>
        </authorList>
    </citation>
    <scope>NUCLEOTIDE SEQUENCE</scope>
    <source>
        <strain evidence="6">YMF1.00031</strain>
    </source>
</reference>
<dbReference type="GO" id="GO:0006281">
    <property type="term" value="P:DNA repair"/>
    <property type="evidence" value="ECO:0007669"/>
    <property type="project" value="UniProtKB-ARBA"/>
</dbReference>
<dbReference type="SMART" id="SM00484">
    <property type="entry name" value="XPGI"/>
    <property type="match status" value="1"/>
</dbReference>
<dbReference type="InterPro" id="IPR006085">
    <property type="entry name" value="XPG_DNA_repair_N"/>
</dbReference>
<comment type="caution">
    <text evidence="6">The sequence shown here is derived from an EMBL/GenBank/DDBJ whole genome shotgun (WGS) entry which is preliminary data.</text>
</comment>
<dbReference type="AlphaFoldDB" id="A0AAD6NF44"/>
<dbReference type="InterPro" id="IPR006084">
    <property type="entry name" value="XPG/Rad2"/>
</dbReference>
<dbReference type="Gene3D" id="1.10.150.20">
    <property type="entry name" value="5' to 3' exonuclease, C-terminal subdomain"/>
    <property type="match status" value="1"/>
</dbReference>
<feature type="compositionally biased region" description="Basic and acidic residues" evidence="3">
    <location>
        <begin position="463"/>
        <end position="477"/>
    </location>
</feature>
<sequence length="592" mass="66251">MGIKGLYEELGSPDRVPLAKLSIDHLRAHKRHIRVAIDISIWSFQSQAVQGRNAGSNAALRVLYYRICTLLELNIHPVFVFDGKERPDFKRNKTVSKNEGYQIALTRRLIIAFGFPIHNAPGEAEAECAYLQQQGVVDAVLSEDVDTLMFGCSNFWRSGSDKKDSKSLDSLQVYTSASIRQKAKLTPHGMILVALMSGGDYDSAGVARIGIKQACAAAKAGYGEDLIKAYNNRHSDGGNAIRAWRERLETSLKTNSERIFTRRQPRVTIPEGFPDHQILEYYVNPKISKSPPEINWDIHLDIDKLRTITKAAFEWSGSGKLIRTLSDKLLSWRLGHHDPGADQFVIDIHQRAAGLKDGTPEKLRITYKPIDVVDLPYEHGVDNVRTKSADSTALLEDENGFSDSDGEDIRVNGVATTESAARKPPKTEYDPRINQRTWIYEEFVRAGASHDVQIWDENEAKKRAAKEKQIHEREQRSKAQSQRAGQNNLSQPKISAFYGQRKLIAKPAEKKVDAALDKADRKDIDRKENNPLVGSYSIKRDGASVGSATKTLKVVTRESLPGAWKAVTEEDEDKYDDKALDDVSICDLTDVQ</sequence>
<accession>A0AAD6NF44</accession>
<feature type="region of interest" description="Disordered" evidence="3">
    <location>
        <begin position="463"/>
        <end position="491"/>
    </location>
</feature>
<dbReference type="InterPro" id="IPR006086">
    <property type="entry name" value="XPG-I_dom"/>
</dbReference>
<dbReference type="CDD" id="cd09870">
    <property type="entry name" value="PIN_YEN1"/>
    <property type="match status" value="1"/>
</dbReference>
<evidence type="ECO:0000256" key="1">
    <source>
        <dbReference type="ARBA" id="ARBA00022722"/>
    </source>
</evidence>
<dbReference type="EMBL" id="JAQGDS010000011">
    <property type="protein sequence ID" value="KAJ6257111.1"/>
    <property type="molecule type" value="Genomic_DNA"/>
</dbReference>
<keyword evidence="7" id="KW-1185">Reference proteome</keyword>
<dbReference type="Proteomes" id="UP001221413">
    <property type="component" value="Unassembled WGS sequence"/>
</dbReference>
<dbReference type="InterPro" id="IPR029060">
    <property type="entry name" value="PIN-like_dom_sf"/>
</dbReference>
<keyword evidence="1" id="KW-0540">Nuclease</keyword>
<dbReference type="Pfam" id="PF18380">
    <property type="entry name" value="GEN1_C"/>
    <property type="match status" value="1"/>
</dbReference>
<evidence type="ECO:0000313" key="6">
    <source>
        <dbReference type="EMBL" id="KAJ6257111.1"/>
    </source>
</evidence>
<feature type="domain" description="XPG-I" evidence="4">
    <location>
        <begin position="111"/>
        <end position="185"/>
    </location>
</feature>
<name>A0AAD6NF44_DREDA</name>
<evidence type="ECO:0000256" key="3">
    <source>
        <dbReference type="SAM" id="MobiDB-lite"/>
    </source>
</evidence>
<gene>
    <name evidence="6" type="ORF">Dda_7996</name>
</gene>
<dbReference type="PRINTS" id="PR00853">
    <property type="entry name" value="XPGRADSUPER"/>
</dbReference>
<dbReference type="InterPro" id="IPR036279">
    <property type="entry name" value="5-3_exonuclease_C_sf"/>
</dbReference>
<protein>
    <submittedName>
        <fullName evidence="6">Flap endonuclease</fullName>
    </submittedName>
</protein>
<feature type="domain" description="XPG N-terminal" evidence="5">
    <location>
        <begin position="1"/>
        <end position="104"/>
    </location>
</feature>